<evidence type="ECO:0000256" key="1">
    <source>
        <dbReference type="PROSITE-ProRule" id="PRU00169"/>
    </source>
</evidence>
<reference evidence="3 4" key="1">
    <citation type="submission" date="2019-11" db="EMBL/GenBank/DDBJ databases">
        <title>The genome sequence of Methylocystis heyeri.</title>
        <authorList>
            <person name="Oshkin I.Y."/>
            <person name="Miroshnikov K."/>
            <person name="Dedysh S.N."/>
        </authorList>
    </citation>
    <scope>NUCLEOTIDE SEQUENCE [LARGE SCALE GENOMIC DNA]</scope>
    <source>
        <strain evidence="3 4">H2</strain>
    </source>
</reference>
<organism evidence="3 4">
    <name type="scientific">Methylocystis heyeri</name>
    <dbReference type="NCBI Taxonomy" id="391905"/>
    <lineage>
        <taxon>Bacteria</taxon>
        <taxon>Pseudomonadati</taxon>
        <taxon>Pseudomonadota</taxon>
        <taxon>Alphaproteobacteria</taxon>
        <taxon>Hyphomicrobiales</taxon>
        <taxon>Methylocystaceae</taxon>
        <taxon>Methylocystis</taxon>
    </lineage>
</organism>
<keyword evidence="4" id="KW-1185">Reference proteome</keyword>
<dbReference type="EMBL" id="CP046052">
    <property type="protein sequence ID" value="QGM46269.1"/>
    <property type="molecule type" value="Genomic_DNA"/>
</dbReference>
<dbReference type="SMART" id="SM00448">
    <property type="entry name" value="REC"/>
    <property type="match status" value="1"/>
</dbReference>
<dbReference type="InterPro" id="IPR001789">
    <property type="entry name" value="Sig_transdc_resp-reg_receiver"/>
</dbReference>
<dbReference type="PROSITE" id="PS50110">
    <property type="entry name" value="RESPONSE_REGULATORY"/>
    <property type="match status" value="1"/>
</dbReference>
<dbReference type="AlphaFoldDB" id="A0A6B8KF55"/>
<dbReference type="InterPro" id="IPR052893">
    <property type="entry name" value="TCS_response_regulator"/>
</dbReference>
<gene>
    <name evidence="3" type="ORF">H2LOC_011480</name>
</gene>
<proteinExistence type="predicted"/>
<dbReference type="GO" id="GO:0000160">
    <property type="term" value="P:phosphorelay signal transduction system"/>
    <property type="evidence" value="ECO:0007669"/>
    <property type="project" value="InterPro"/>
</dbReference>
<feature type="modified residue" description="4-aspartylphosphate" evidence="1">
    <location>
        <position position="72"/>
    </location>
</feature>
<evidence type="ECO:0000313" key="3">
    <source>
        <dbReference type="EMBL" id="QGM46269.1"/>
    </source>
</evidence>
<accession>A0A6B8KF55</accession>
<dbReference type="KEGG" id="mhey:H2LOC_011480"/>
<dbReference type="OrthoDB" id="9786548at2"/>
<feature type="domain" description="Response regulatory" evidence="2">
    <location>
        <begin position="12"/>
        <end position="139"/>
    </location>
</feature>
<protein>
    <submittedName>
        <fullName evidence="3">Response regulator</fullName>
    </submittedName>
</protein>
<sequence>MSVVDAPKRTFRILIIEDDPDDIFLFKRALNDVRRILKQDIKAEVVENGLEGLFLVSLEDLTDRLPDAIVLDLNMPRLDGIKFLRSLRSSLLLKDLPVFVLTTTSATSIHEEALLAGADRVFVKPNDSEALVVVALEIVGAAMDRRRGVNGNETA</sequence>
<dbReference type="SUPFAM" id="SSF52172">
    <property type="entry name" value="CheY-like"/>
    <property type="match status" value="1"/>
</dbReference>
<dbReference type="InterPro" id="IPR011006">
    <property type="entry name" value="CheY-like_superfamily"/>
</dbReference>
<dbReference type="Proteomes" id="UP000309061">
    <property type="component" value="Chromosome"/>
</dbReference>
<evidence type="ECO:0000313" key="4">
    <source>
        <dbReference type="Proteomes" id="UP000309061"/>
    </source>
</evidence>
<dbReference type="PANTHER" id="PTHR44520">
    <property type="entry name" value="RESPONSE REGULATOR RCP1-RELATED"/>
    <property type="match status" value="1"/>
</dbReference>
<dbReference type="Pfam" id="PF00072">
    <property type="entry name" value="Response_reg"/>
    <property type="match status" value="1"/>
</dbReference>
<dbReference type="RefSeq" id="WP_136496521.1">
    <property type="nucleotide sequence ID" value="NZ_CP046052.1"/>
</dbReference>
<keyword evidence="1" id="KW-0597">Phosphoprotein</keyword>
<evidence type="ECO:0000259" key="2">
    <source>
        <dbReference type="PROSITE" id="PS50110"/>
    </source>
</evidence>
<name>A0A6B8KF55_9HYPH</name>
<dbReference type="Gene3D" id="3.40.50.2300">
    <property type="match status" value="1"/>
</dbReference>